<dbReference type="RefSeq" id="WP_316975383.1">
    <property type="nucleotide sequence ID" value="NZ_JAWIIJ010000025.1"/>
</dbReference>
<evidence type="ECO:0000256" key="3">
    <source>
        <dbReference type="ARBA" id="ARBA00022553"/>
    </source>
</evidence>
<accession>A0ABU3W3H9</accession>
<dbReference type="GO" id="GO:0016301">
    <property type="term" value="F:kinase activity"/>
    <property type="evidence" value="ECO:0007669"/>
    <property type="project" value="UniProtKB-KW"/>
</dbReference>
<dbReference type="PANTHER" id="PTHR45436:SF5">
    <property type="entry name" value="SENSOR HISTIDINE KINASE TRCS"/>
    <property type="match status" value="1"/>
</dbReference>
<evidence type="ECO:0000259" key="7">
    <source>
        <dbReference type="PROSITE" id="PS50109"/>
    </source>
</evidence>
<dbReference type="InterPro" id="IPR050428">
    <property type="entry name" value="TCS_sensor_his_kinase"/>
</dbReference>
<dbReference type="EC" id="2.7.13.3" evidence="2"/>
<keyword evidence="9" id="KW-1185">Reference proteome</keyword>
<dbReference type="InterPro" id="IPR005467">
    <property type="entry name" value="His_kinase_dom"/>
</dbReference>
<dbReference type="SUPFAM" id="SSF47384">
    <property type="entry name" value="Homodimeric domain of signal transducing histidine kinase"/>
    <property type="match status" value="1"/>
</dbReference>
<keyword evidence="3" id="KW-0597">Phosphoprotein</keyword>
<evidence type="ECO:0000256" key="4">
    <source>
        <dbReference type="ARBA" id="ARBA00022679"/>
    </source>
</evidence>
<proteinExistence type="predicted"/>
<gene>
    <name evidence="8" type="ORF">RYS15_20555</name>
</gene>
<dbReference type="Proteomes" id="UP001269819">
    <property type="component" value="Unassembled WGS sequence"/>
</dbReference>
<keyword evidence="5 8" id="KW-0418">Kinase</keyword>
<dbReference type="InterPro" id="IPR003661">
    <property type="entry name" value="HisK_dim/P_dom"/>
</dbReference>
<evidence type="ECO:0000256" key="2">
    <source>
        <dbReference type="ARBA" id="ARBA00012438"/>
    </source>
</evidence>
<dbReference type="EMBL" id="JAWIIJ010000025">
    <property type="protein sequence ID" value="MDV2081089.1"/>
    <property type="molecule type" value="Genomic_DNA"/>
</dbReference>
<keyword evidence="6" id="KW-0472">Membrane</keyword>
<keyword evidence="6" id="KW-1133">Transmembrane helix</keyword>
<name>A0ABU3W3H9_9GAMM</name>
<evidence type="ECO:0000313" key="9">
    <source>
        <dbReference type="Proteomes" id="UP001269819"/>
    </source>
</evidence>
<feature type="transmembrane region" description="Helical" evidence="6">
    <location>
        <begin position="22"/>
        <end position="45"/>
    </location>
</feature>
<evidence type="ECO:0000256" key="6">
    <source>
        <dbReference type="SAM" id="Phobius"/>
    </source>
</evidence>
<comment type="catalytic activity">
    <reaction evidence="1">
        <text>ATP + protein L-histidine = ADP + protein N-phospho-L-histidine.</text>
        <dbReference type="EC" id="2.7.13.3"/>
    </reaction>
</comment>
<dbReference type="Gene3D" id="1.10.287.130">
    <property type="match status" value="1"/>
</dbReference>
<comment type="caution">
    <text evidence="8">The sequence shown here is derived from an EMBL/GenBank/DDBJ whole genome shotgun (WGS) entry which is preliminary data.</text>
</comment>
<dbReference type="CDD" id="cd00082">
    <property type="entry name" value="HisKA"/>
    <property type="match status" value="1"/>
</dbReference>
<dbReference type="InterPro" id="IPR036097">
    <property type="entry name" value="HisK_dim/P_sf"/>
</dbReference>
<dbReference type="SMART" id="SM00388">
    <property type="entry name" value="HisKA"/>
    <property type="match status" value="1"/>
</dbReference>
<sequence>MTGSERPVPAVRSLAAQSRRQLIYLALVIFISLIALVVTFSFYQVGQASKSYMRSEALVLERALEENPDYTLPRTPSFSAYRTWEGIPPEIRGLFSPNRIQPSEPIEILRRNREGVREYGALVYSNERQTGGIYLIEFEPADKIDALITDLFRQTLIDAGLIAGLFMLGLFVVISWLFSNALKPLNLLVEWSARIKQNPDAGADARFAISELNEIAQHLLSTLAQLRANNEREQQFLRHASHELRTPLAIIQASLDTLAVRTTTDDPGYPALERARRASANMLLLSEALLWLARQSSRPATRSLVNPAVLCEGLMADMRYLIEHKAIEIELQSQAEAIEIEGDLFRILLANLIRNAFQHAADGTITLSVTTTSVTIVNPVDRDSAPADACFGLGLQLVERIADKLGWQFSFVQQGAQARAVLCWGDQSLRPS</sequence>
<organism evidence="8 9">
    <name type="scientific">Marinobacter xestospongiae</name>
    <dbReference type="NCBI Taxonomy" id="994319"/>
    <lineage>
        <taxon>Bacteria</taxon>
        <taxon>Pseudomonadati</taxon>
        <taxon>Pseudomonadota</taxon>
        <taxon>Gammaproteobacteria</taxon>
        <taxon>Pseudomonadales</taxon>
        <taxon>Marinobacteraceae</taxon>
        <taxon>Marinobacter</taxon>
    </lineage>
</organism>
<feature type="transmembrane region" description="Helical" evidence="6">
    <location>
        <begin position="156"/>
        <end position="178"/>
    </location>
</feature>
<dbReference type="Pfam" id="PF00512">
    <property type="entry name" value="HisKA"/>
    <property type="match status" value="1"/>
</dbReference>
<keyword evidence="4" id="KW-0808">Transferase</keyword>
<evidence type="ECO:0000256" key="1">
    <source>
        <dbReference type="ARBA" id="ARBA00000085"/>
    </source>
</evidence>
<dbReference type="PROSITE" id="PS50109">
    <property type="entry name" value="HIS_KIN"/>
    <property type="match status" value="1"/>
</dbReference>
<feature type="domain" description="Histidine kinase" evidence="7">
    <location>
        <begin position="239"/>
        <end position="415"/>
    </location>
</feature>
<protein>
    <recommendedName>
        <fullName evidence="2">histidine kinase</fullName>
        <ecNumber evidence="2">2.7.13.3</ecNumber>
    </recommendedName>
</protein>
<evidence type="ECO:0000313" key="8">
    <source>
        <dbReference type="EMBL" id="MDV2081089.1"/>
    </source>
</evidence>
<reference evidence="8 9" key="1">
    <citation type="submission" date="2023-10" db="EMBL/GenBank/DDBJ databases">
        <title>Characteristics and mechanism of a salt-tolerant marine origin heterotrophic nitrifying- aerobic denitrifying bacteria Marinobacter xestospongiae HN1.</title>
        <authorList>
            <person name="Qi R."/>
        </authorList>
    </citation>
    <scope>NUCLEOTIDE SEQUENCE [LARGE SCALE GENOMIC DNA]</scope>
    <source>
        <strain evidence="8 9">HN1</strain>
    </source>
</reference>
<keyword evidence="6" id="KW-0812">Transmembrane</keyword>
<dbReference type="PANTHER" id="PTHR45436">
    <property type="entry name" value="SENSOR HISTIDINE KINASE YKOH"/>
    <property type="match status" value="1"/>
</dbReference>
<evidence type="ECO:0000256" key="5">
    <source>
        <dbReference type="ARBA" id="ARBA00022777"/>
    </source>
</evidence>
<dbReference type="Gene3D" id="3.30.565.10">
    <property type="entry name" value="Histidine kinase-like ATPase, C-terminal domain"/>
    <property type="match status" value="1"/>
</dbReference>
<dbReference type="InterPro" id="IPR036890">
    <property type="entry name" value="HATPase_C_sf"/>
</dbReference>
<dbReference type="SUPFAM" id="SSF55874">
    <property type="entry name" value="ATPase domain of HSP90 chaperone/DNA topoisomerase II/histidine kinase"/>
    <property type="match status" value="1"/>
</dbReference>